<dbReference type="EMBL" id="JBHUIT010000031">
    <property type="protein sequence ID" value="MFD2257864.1"/>
    <property type="molecule type" value="Genomic_DNA"/>
</dbReference>
<organism evidence="2 3">
    <name type="scientific">Luteolibacter algae</name>
    <dbReference type="NCBI Taxonomy" id="454151"/>
    <lineage>
        <taxon>Bacteria</taxon>
        <taxon>Pseudomonadati</taxon>
        <taxon>Verrucomicrobiota</taxon>
        <taxon>Verrucomicrobiia</taxon>
        <taxon>Verrucomicrobiales</taxon>
        <taxon>Verrucomicrobiaceae</taxon>
        <taxon>Luteolibacter</taxon>
    </lineage>
</organism>
<sequence length="180" mass="20288">MPKSLFIAAICVFSFFLSPGAFCKDWEQVLEERLPEYGHRNWIIIADAAYPKQSAPGIETIYTGAGQVEVLEKVLKAVDTAKHVRPMVMLDAELDSVSEKNAGGVDAYRNELRRIFGERAPKVMAHDDIIRKLDDGAKMFSILLLKTDMTIPYTSVFIELDCGYWSAAKEQELRKNFPTP</sequence>
<evidence type="ECO:0000313" key="2">
    <source>
        <dbReference type="EMBL" id="MFD2257864.1"/>
    </source>
</evidence>
<keyword evidence="1" id="KW-0732">Signal</keyword>
<protein>
    <recommendedName>
        <fullName evidence="4">D-ribose pyranase</fullName>
    </recommendedName>
</protein>
<dbReference type="Proteomes" id="UP001597375">
    <property type="component" value="Unassembled WGS sequence"/>
</dbReference>
<evidence type="ECO:0008006" key="4">
    <source>
        <dbReference type="Google" id="ProtNLM"/>
    </source>
</evidence>
<reference evidence="3" key="1">
    <citation type="journal article" date="2019" name="Int. J. Syst. Evol. Microbiol.">
        <title>The Global Catalogue of Microorganisms (GCM) 10K type strain sequencing project: providing services to taxonomists for standard genome sequencing and annotation.</title>
        <authorList>
            <consortium name="The Broad Institute Genomics Platform"/>
            <consortium name="The Broad Institute Genome Sequencing Center for Infectious Disease"/>
            <person name="Wu L."/>
            <person name="Ma J."/>
        </authorList>
    </citation>
    <scope>NUCLEOTIDE SEQUENCE [LARGE SCALE GENOMIC DNA]</scope>
    <source>
        <strain evidence="3">CGMCC 4.7106</strain>
    </source>
</reference>
<proteinExistence type="predicted"/>
<gene>
    <name evidence="2" type="ORF">ACFSSA_14370</name>
</gene>
<evidence type="ECO:0000313" key="3">
    <source>
        <dbReference type="Proteomes" id="UP001597375"/>
    </source>
</evidence>
<dbReference type="Gene3D" id="3.40.1650.10">
    <property type="entry name" value="RbsD-like domain"/>
    <property type="match status" value="1"/>
</dbReference>
<comment type="caution">
    <text evidence="2">The sequence shown here is derived from an EMBL/GenBank/DDBJ whole genome shotgun (WGS) entry which is preliminary data.</text>
</comment>
<feature type="signal peptide" evidence="1">
    <location>
        <begin position="1"/>
        <end position="23"/>
    </location>
</feature>
<evidence type="ECO:0000256" key="1">
    <source>
        <dbReference type="SAM" id="SignalP"/>
    </source>
</evidence>
<feature type="chain" id="PRO_5047227159" description="D-ribose pyranase" evidence="1">
    <location>
        <begin position="24"/>
        <end position="180"/>
    </location>
</feature>
<dbReference type="InterPro" id="IPR023750">
    <property type="entry name" value="RbsD-like_sf"/>
</dbReference>
<keyword evidence="3" id="KW-1185">Reference proteome</keyword>
<dbReference type="RefSeq" id="WP_386821236.1">
    <property type="nucleotide sequence ID" value="NZ_JBHUIT010000031.1"/>
</dbReference>
<name>A0ABW5DD71_9BACT</name>
<accession>A0ABW5DD71</accession>
<dbReference type="SUPFAM" id="SSF102546">
    <property type="entry name" value="RbsD-like"/>
    <property type="match status" value="1"/>
</dbReference>